<evidence type="ECO:0000256" key="7">
    <source>
        <dbReference type="SAM" id="Phobius"/>
    </source>
</evidence>
<dbReference type="InterPro" id="IPR050367">
    <property type="entry name" value="APC_superfamily"/>
</dbReference>
<feature type="transmembrane region" description="Helical" evidence="7">
    <location>
        <begin position="420"/>
        <end position="445"/>
    </location>
</feature>
<evidence type="ECO:0000313" key="8">
    <source>
        <dbReference type="EMBL" id="MDR7085264.1"/>
    </source>
</evidence>
<feature type="transmembrane region" description="Helical" evidence="7">
    <location>
        <begin position="294"/>
        <end position="314"/>
    </location>
</feature>
<keyword evidence="6 7" id="KW-0472">Membrane</keyword>
<dbReference type="RefSeq" id="WP_309965248.1">
    <property type="nucleotide sequence ID" value="NZ_JAVDWH010000001.1"/>
</dbReference>
<feature type="transmembrane region" description="Helical" evidence="7">
    <location>
        <begin position="466"/>
        <end position="486"/>
    </location>
</feature>
<keyword evidence="4 7" id="KW-0812">Transmembrane</keyword>
<keyword evidence="3" id="KW-1003">Cell membrane</keyword>
<accession>A0ABU1UJ97</accession>
<proteinExistence type="predicted"/>
<comment type="subcellular location">
    <subcellularLocation>
        <location evidence="1">Cell membrane</location>
        <topology evidence="1">Multi-pass membrane protein</topology>
    </subcellularLocation>
</comment>
<feature type="transmembrane region" description="Helical" evidence="7">
    <location>
        <begin position="379"/>
        <end position="400"/>
    </location>
</feature>
<keyword evidence="2" id="KW-0813">Transport</keyword>
<evidence type="ECO:0000256" key="6">
    <source>
        <dbReference type="ARBA" id="ARBA00023136"/>
    </source>
</evidence>
<feature type="transmembrane region" description="Helical" evidence="7">
    <location>
        <begin position="244"/>
        <end position="266"/>
    </location>
</feature>
<feature type="transmembrane region" description="Helical" evidence="7">
    <location>
        <begin position="172"/>
        <end position="190"/>
    </location>
</feature>
<gene>
    <name evidence="8" type="ORF">J2X11_000103</name>
</gene>
<keyword evidence="9" id="KW-1185">Reference proteome</keyword>
<sequence length="512" mass="54748">MDKPKAPIATESTYAAEQKQHLVKTLSGFDMVFFTVAVIVGLDLIGQAASYGAEAFTWTLVLVFLFLLPYGLVMAEVGSAFTAEGGPYEWVKMTMGRFWAGLNTIFYWITNPFWVGGSLAFVGTEAWSSGISNISSGGFWDYAFKFLFIWLTISSAIISFKIGKWIPTLGAMLKIGLVVIFAITVIAYGIKNGVEGFKLGDLKPSSAGLLAIAPLILFSFVGFEGQNGAAEEMKDPKKDVPSSIFKSGLLAAFCYLTPIFLVLLVLPSEAITGLGGFLDAVKESYSIYGGAQDALYGITCFLFILTLANSGAAWMMCGDRVLAVAAADGAFFPYFGAFHPTLGTPLRANLLSGVAATAFSFAAIKLLNSGSAATFEVVLLIAISTTLISYILMFPAVYLLRRSHPDVPRPYRLGASGDGLMLGSVILITFWVVLGSWTAVFPGTLDRLLGLDYDFVDNWGMSMAKFETFTLGTLAVVVTVAVLGYVSGTKVRSDLVEVPLAPPDAAEEVPAS</sequence>
<dbReference type="Pfam" id="PF13520">
    <property type="entry name" value="AA_permease_2"/>
    <property type="match status" value="1"/>
</dbReference>
<feature type="transmembrane region" description="Helical" evidence="7">
    <location>
        <begin position="98"/>
        <end position="122"/>
    </location>
</feature>
<evidence type="ECO:0000256" key="1">
    <source>
        <dbReference type="ARBA" id="ARBA00004651"/>
    </source>
</evidence>
<feature type="transmembrane region" description="Helical" evidence="7">
    <location>
        <begin position="202"/>
        <end position="223"/>
    </location>
</feature>
<feature type="transmembrane region" description="Helical" evidence="7">
    <location>
        <begin position="28"/>
        <end position="49"/>
    </location>
</feature>
<comment type="caution">
    <text evidence="8">The sequence shown here is derived from an EMBL/GenBank/DDBJ whole genome shotgun (WGS) entry which is preliminary data.</text>
</comment>
<evidence type="ECO:0000313" key="9">
    <source>
        <dbReference type="Proteomes" id="UP001257739"/>
    </source>
</evidence>
<dbReference type="EMBL" id="JAVDWH010000001">
    <property type="protein sequence ID" value="MDR7085264.1"/>
    <property type="molecule type" value="Genomic_DNA"/>
</dbReference>
<dbReference type="PANTHER" id="PTHR42770">
    <property type="entry name" value="AMINO ACID TRANSPORTER-RELATED"/>
    <property type="match status" value="1"/>
</dbReference>
<evidence type="ECO:0000256" key="3">
    <source>
        <dbReference type="ARBA" id="ARBA00022475"/>
    </source>
</evidence>
<dbReference type="PANTHER" id="PTHR42770:SF15">
    <property type="entry name" value="GLUTAMATE_GAMMA-AMINOBUTYRATE ANTIPORTER-RELATED"/>
    <property type="match status" value="1"/>
</dbReference>
<feature type="transmembrane region" description="Helical" evidence="7">
    <location>
        <begin position="321"/>
        <end position="338"/>
    </location>
</feature>
<evidence type="ECO:0000256" key="5">
    <source>
        <dbReference type="ARBA" id="ARBA00022989"/>
    </source>
</evidence>
<dbReference type="PIRSF" id="PIRSF006060">
    <property type="entry name" value="AA_transporter"/>
    <property type="match status" value="1"/>
</dbReference>
<evidence type="ECO:0000256" key="4">
    <source>
        <dbReference type="ARBA" id="ARBA00022692"/>
    </source>
</evidence>
<dbReference type="Proteomes" id="UP001257739">
    <property type="component" value="Unassembled WGS sequence"/>
</dbReference>
<feature type="transmembrane region" description="Helical" evidence="7">
    <location>
        <begin position="142"/>
        <end position="160"/>
    </location>
</feature>
<feature type="transmembrane region" description="Helical" evidence="7">
    <location>
        <begin position="55"/>
        <end position="77"/>
    </location>
</feature>
<dbReference type="Gene3D" id="1.20.1740.10">
    <property type="entry name" value="Amino acid/polyamine transporter I"/>
    <property type="match status" value="1"/>
</dbReference>
<reference evidence="8 9" key="1">
    <citation type="submission" date="2023-07" db="EMBL/GenBank/DDBJ databases">
        <title>Sorghum-associated microbial communities from plants grown in Nebraska, USA.</title>
        <authorList>
            <person name="Schachtman D."/>
        </authorList>
    </citation>
    <scope>NUCLEOTIDE SEQUENCE [LARGE SCALE GENOMIC DNA]</scope>
    <source>
        <strain evidence="8 9">BE248</strain>
    </source>
</reference>
<name>A0ABU1UJ97_9ACTN</name>
<dbReference type="InterPro" id="IPR002293">
    <property type="entry name" value="AA/rel_permease1"/>
</dbReference>
<evidence type="ECO:0000256" key="2">
    <source>
        <dbReference type="ARBA" id="ARBA00022448"/>
    </source>
</evidence>
<keyword evidence="5 7" id="KW-1133">Transmembrane helix</keyword>
<protein>
    <submittedName>
        <fullName evidence="8">Amino acid transporter</fullName>
    </submittedName>
</protein>
<organism evidence="8 9">
    <name type="scientific">Aeromicrobium panaciterrae</name>
    <dbReference type="NCBI Taxonomy" id="363861"/>
    <lineage>
        <taxon>Bacteria</taxon>
        <taxon>Bacillati</taxon>
        <taxon>Actinomycetota</taxon>
        <taxon>Actinomycetes</taxon>
        <taxon>Propionibacteriales</taxon>
        <taxon>Nocardioidaceae</taxon>
        <taxon>Aeromicrobium</taxon>
    </lineage>
</organism>